<dbReference type="Gene3D" id="3.10.290.10">
    <property type="entry name" value="RNA-binding S4 domain"/>
    <property type="match status" value="1"/>
</dbReference>
<gene>
    <name evidence="9" type="primary">rsuA</name>
    <name evidence="9" type="ORF">GCM10007877_38930</name>
</gene>
<dbReference type="GO" id="GO:0003723">
    <property type="term" value="F:RNA binding"/>
    <property type="evidence" value="ECO:0007669"/>
    <property type="project" value="UniProtKB-KW"/>
</dbReference>
<dbReference type="GO" id="GO:0005829">
    <property type="term" value="C:cytosol"/>
    <property type="evidence" value="ECO:0007669"/>
    <property type="project" value="UniProtKB-ARBA"/>
</dbReference>
<reference evidence="9 10" key="1">
    <citation type="journal article" date="2014" name="Int. J. Syst. Evol. Microbiol.">
        <title>Complete genome sequence of Corynebacterium casei LMG S-19264T (=DSM 44701T), isolated from a smear-ripened cheese.</title>
        <authorList>
            <consortium name="US DOE Joint Genome Institute (JGI-PGF)"/>
            <person name="Walter F."/>
            <person name="Albersmeier A."/>
            <person name="Kalinowski J."/>
            <person name="Ruckert C."/>
        </authorList>
    </citation>
    <scope>NUCLEOTIDE SEQUENCE [LARGE SCALE GENOMIC DNA]</scope>
    <source>
        <strain evidence="9 10">NBRC 110095</strain>
    </source>
</reference>
<dbReference type="Pfam" id="PF01479">
    <property type="entry name" value="S4"/>
    <property type="match status" value="1"/>
</dbReference>
<comment type="catalytic activity">
    <reaction evidence="4">
        <text>uridine(516) in 16S rRNA = pseudouridine(516) in 16S rRNA</text>
        <dbReference type="Rhea" id="RHEA:38867"/>
        <dbReference type="Rhea" id="RHEA-COMP:10089"/>
        <dbReference type="Rhea" id="RHEA-COMP:10090"/>
        <dbReference type="ChEBI" id="CHEBI:65314"/>
        <dbReference type="ChEBI" id="CHEBI:65315"/>
        <dbReference type="EC" id="5.4.99.19"/>
    </reaction>
</comment>
<dbReference type="InterPro" id="IPR002942">
    <property type="entry name" value="S4_RNA-bd"/>
</dbReference>
<dbReference type="SUPFAM" id="SSF55120">
    <property type="entry name" value="Pseudouridine synthase"/>
    <property type="match status" value="1"/>
</dbReference>
<evidence type="ECO:0000256" key="3">
    <source>
        <dbReference type="ARBA" id="ARBA00023235"/>
    </source>
</evidence>
<dbReference type="GO" id="GO:0160136">
    <property type="term" value="F:16S rRNA pseudouridine(516) synthase activity"/>
    <property type="evidence" value="ECO:0007669"/>
    <property type="project" value="UniProtKB-EC"/>
</dbReference>
<dbReference type="CDD" id="cd00165">
    <property type="entry name" value="S4"/>
    <property type="match status" value="1"/>
</dbReference>
<dbReference type="RefSeq" id="WP_232594109.1">
    <property type="nucleotide sequence ID" value="NZ_BSPD01000102.1"/>
</dbReference>
<name>A0AA37WNL2_9GAMM</name>
<dbReference type="SUPFAM" id="SSF55174">
    <property type="entry name" value="Alpha-L RNA-binding motif"/>
    <property type="match status" value="1"/>
</dbReference>
<evidence type="ECO:0000256" key="6">
    <source>
        <dbReference type="PROSITE-ProRule" id="PRU00182"/>
    </source>
</evidence>
<evidence type="ECO:0000256" key="2">
    <source>
        <dbReference type="ARBA" id="ARBA00022884"/>
    </source>
</evidence>
<evidence type="ECO:0000256" key="1">
    <source>
        <dbReference type="ARBA" id="ARBA00008348"/>
    </source>
</evidence>
<evidence type="ECO:0000256" key="4">
    <source>
        <dbReference type="ARBA" id="ARBA00036749"/>
    </source>
</evidence>
<dbReference type="Proteomes" id="UP001156870">
    <property type="component" value="Unassembled WGS sequence"/>
</dbReference>
<dbReference type="SMART" id="SM00363">
    <property type="entry name" value="S4"/>
    <property type="match status" value="1"/>
</dbReference>
<evidence type="ECO:0000259" key="8">
    <source>
        <dbReference type="SMART" id="SM00363"/>
    </source>
</evidence>
<evidence type="ECO:0000313" key="10">
    <source>
        <dbReference type="Proteomes" id="UP001156870"/>
    </source>
</evidence>
<dbReference type="EMBL" id="BSPD01000102">
    <property type="protein sequence ID" value="GLS28174.1"/>
    <property type="molecule type" value="Genomic_DNA"/>
</dbReference>
<dbReference type="InterPro" id="IPR000748">
    <property type="entry name" value="PsdUridine_synth_RsuA/RluB/E/F"/>
</dbReference>
<dbReference type="InterPro" id="IPR006145">
    <property type="entry name" value="PsdUridine_synth_RsuA/RluA"/>
</dbReference>
<dbReference type="NCBIfam" id="TIGR00093">
    <property type="entry name" value="pseudouridine synthase"/>
    <property type="match status" value="1"/>
</dbReference>
<organism evidence="9 10">
    <name type="scientific">Marinibactrum halimedae</name>
    <dbReference type="NCBI Taxonomy" id="1444977"/>
    <lineage>
        <taxon>Bacteria</taxon>
        <taxon>Pseudomonadati</taxon>
        <taxon>Pseudomonadota</taxon>
        <taxon>Gammaproteobacteria</taxon>
        <taxon>Cellvibrionales</taxon>
        <taxon>Cellvibrionaceae</taxon>
        <taxon>Marinibactrum</taxon>
    </lineage>
</organism>
<evidence type="ECO:0000313" key="9">
    <source>
        <dbReference type="EMBL" id="GLS28174.1"/>
    </source>
</evidence>
<dbReference type="CDD" id="cd02553">
    <property type="entry name" value="PseudoU_synth_RsuA"/>
    <property type="match status" value="1"/>
</dbReference>
<dbReference type="PROSITE" id="PS50889">
    <property type="entry name" value="S4"/>
    <property type="match status" value="1"/>
</dbReference>
<dbReference type="AlphaFoldDB" id="A0AA37WNL2"/>
<accession>A0AA37WNL2</accession>
<proteinExistence type="inferred from homology"/>
<dbReference type="InterPro" id="IPR020094">
    <property type="entry name" value="TruA/RsuA/RluB/E/F_N"/>
</dbReference>
<protein>
    <recommendedName>
        <fullName evidence="7">Pseudouridine synthase</fullName>
        <ecNumber evidence="7">5.4.99.-</ecNumber>
    </recommendedName>
</protein>
<keyword evidence="10" id="KW-1185">Reference proteome</keyword>
<dbReference type="PANTHER" id="PTHR47683">
    <property type="entry name" value="PSEUDOURIDINE SYNTHASE FAMILY PROTEIN-RELATED"/>
    <property type="match status" value="1"/>
</dbReference>
<dbReference type="InterPro" id="IPR042092">
    <property type="entry name" value="PsdUridine_s_RsuA/RluB/E/F_cat"/>
</dbReference>
<comment type="caution">
    <text evidence="9">The sequence shown here is derived from an EMBL/GenBank/DDBJ whole genome shotgun (WGS) entry which is preliminary data.</text>
</comment>
<feature type="domain" description="RNA-binding S4" evidence="8">
    <location>
        <begin position="1"/>
        <end position="58"/>
    </location>
</feature>
<comment type="similarity">
    <text evidence="1 7">Belongs to the pseudouridine synthase RsuA family.</text>
</comment>
<dbReference type="EC" id="5.4.99.-" evidence="7"/>
<sequence>MRLDKFISHRSPLSRSQVRPALKQGRITINGEIATNAAQKLTADDIIALDNTVLNPFEEHYWMFHKPLDCVCANQDSDHPTVLDFFADEDLPLKKALQIVGRLDIDTTGLVLLTTNGQWNHWVTSPKYQCEKRYLVTLTDNISTEAIQQLENGVKLANEPYPTKPAKVEVLFTNEIRLTISEGRYHQVKRMLAAVGNHVEALHRESIGTIQLDEFLAPGEYRPLTQAEIDSVTPS</sequence>
<dbReference type="Pfam" id="PF00849">
    <property type="entry name" value="PseudoU_synth_2"/>
    <property type="match status" value="1"/>
</dbReference>
<evidence type="ECO:0000256" key="5">
    <source>
        <dbReference type="ARBA" id="ARBA00037590"/>
    </source>
</evidence>
<dbReference type="PANTHER" id="PTHR47683:SF4">
    <property type="entry name" value="PSEUDOURIDINE SYNTHASE"/>
    <property type="match status" value="1"/>
</dbReference>
<dbReference type="Gene3D" id="3.30.70.1560">
    <property type="entry name" value="Alpha-L RNA-binding motif"/>
    <property type="match status" value="1"/>
</dbReference>
<dbReference type="FunFam" id="3.30.70.1560:FF:000001">
    <property type="entry name" value="Pseudouridine synthase"/>
    <property type="match status" value="1"/>
</dbReference>
<dbReference type="InterPro" id="IPR018496">
    <property type="entry name" value="PsdUridine_synth_RsuA/RluB_CS"/>
</dbReference>
<dbReference type="InterPro" id="IPR020103">
    <property type="entry name" value="PsdUridine_synth_cat_dom_sf"/>
</dbReference>
<dbReference type="InterPro" id="IPR036986">
    <property type="entry name" value="S4_RNA-bd_sf"/>
</dbReference>
<dbReference type="Gene3D" id="3.30.70.580">
    <property type="entry name" value="Pseudouridine synthase I, catalytic domain, N-terminal subdomain"/>
    <property type="match status" value="1"/>
</dbReference>
<keyword evidence="3 7" id="KW-0413">Isomerase</keyword>
<dbReference type="PROSITE" id="PS01149">
    <property type="entry name" value="PSI_RSU"/>
    <property type="match status" value="1"/>
</dbReference>
<dbReference type="NCBIfam" id="NF008097">
    <property type="entry name" value="PRK10839.1"/>
    <property type="match status" value="1"/>
</dbReference>
<comment type="function">
    <text evidence="5">Responsible for synthesis of pseudouridine from uracil-516 in 16S ribosomal RNA.</text>
</comment>
<evidence type="ECO:0000256" key="7">
    <source>
        <dbReference type="RuleBase" id="RU003887"/>
    </source>
</evidence>
<dbReference type="GO" id="GO:0000455">
    <property type="term" value="P:enzyme-directed rRNA pseudouridine synthesis"/>
    <property type="evidence" value="ECO:0007669"/>
    <property type="project" value="UniProtKB-ARBA"/>
</dbReference>
<dbReference type="InterPro" id="IPR050343">
    <property type="entry name" value="RsuA_PseudoU_synthase"/>
</dbReference>
<keyword evidence="2 6" id="KW-0694">RNA-binding</keyword>